<proteinExistence type="predicted"/>
<evidence type="ECO:0000313" key="2">
    <source>
        <dbReference type="Proteomes" id="UP000593568"/>
    </source>
</evidence>
<keyword evidence="2" id="KW-1185">Reference proteome</keyword>
<evidence type="ECO:0000313" key="1">
    <source>
        <dbReference type="EMBL" id="MBA0789618.1"/>
    </source>
</evidence>
<dbReference type="EMBL" id="JABEZW010229690">
    <property type="protein sequence ID" value="MBA0789618.1"/>
    <property type="molecule type" value="Genomic_DNA"/>
</dbReference>
<organism evidence="1 2">
    <name type="scientific">Gossypium trilobum</name>
    <dbReference type="NCBI Taxonomy" id="34281"/>
    <lineage>
        <taxon>Eukaryota</taxon>
        <taxon>Viridiplantae</taxon>
        <taxon>Streptophyta</taxon>
        <taxon>Embryophyta</taxon>
        <taxon>Tracheophyta</taxon>
        <taxon>Spermatophyta</taxon>
        <taxon>Magnoliopsida</taxon>
        <taxon>eudicotyledons</taxon>
        <taxon>Gunneridae</taxon>
        <taxon>Pentapetalae</taxon>
        <taxon>rosids</taxon>
        <taxon>malvids</taxon>
        <taxon>Malvales</taxon>
        <taxon>Malvaceae</taxon>
        <taxon>Malvoideae</taxon>
        <taxon>Gossypium</taxon>
    </lineage>
</organism>
<accession>A0A7J9FWU4</accession>
<protein>
    <submittedName>
        <fullName evidence="1">Uncharacterized protein</fullName>
    </submittedName>
</protein>
<gene>
    <name evidence="1" type="ORF">Gotri_025495</name>
</gene>
<comment type="caution">
    <text evidence="1">The sequence shown here is derived from an EMBL/GenBank/DDBJ whole genome shotgun (WGS) entry which is preliminary data.</text>
</comment>
<dbReference type="AlphaFoldDB" id="A0A7J9FWU4"/>
<name>A0A7J9FWU4_9ROSI</name>
<dbReference type="Proteomes" id="UP000593568">
    <property type="component" value="Unassembled WGS sequence"/>
</dbReference>
<reference evidence="1 2" key="1">
    <citation type="journal article" date="2019" name="Genome Biol. Evol.">
        <title>Insights into the evolution of the New World diploid cottons (Gossypium, subgenus Houzingenia) based on genome sequencing.</title>
        <authorList>
            <person name="Grover C.E."/>
            <person name="Arick M.A. 2nd"/>
            <person name="Thrash A."/>
            <person name="Conover J.L."/>
            <person name="Sanders W.S."/>
            <person name="Peterson D.G."/>
            <person name="Frelichowski J.E."/>
            <person name="Scheffler J.A."/>
            <person name="Scheffler B.E."/>
            <person name="Wendel J.F."/>
        </authorList>
    </citation>
    <scope>NUCLEOTIDE SEQUENCE [LARGE SCALE GENOMIC DNA]</scope>
    <source>
        <strain evidence="1">8</strain>
        <tissue evidence="1">Leaf</tissue>
    </source>
</reference>
<sequence>MEKRMVDLSIEDGEEAWLLPGEVKYQKSVYEFCLVGCFFTASVAHFLAVRNTMTNLWHTLGEVQILNLGKKEDEDPMQVPLVFSSFRILVHDLPLGFFSGFVAK</sequence>